<dbReference type="OrthoDB" id="2902336at2"/>
<dbReference type="PROSITE" id="PS50943">
    <property type="entry name" value="HTH_CROC1"/>
    <property type="match status" value="1"/>
</dbReference>
<dbReference type="EMBL" id="CP042831">
    <property type="protein sequence ID" value="QEE49122.1"/>
    <property type="molecule type" value="Genomic_DNA"/>
</dbReference>
<dbReference type="SMART" id="SM00530">
    <property type="entry name" value="HTH_XRE"/>
    <property type="match status" value="1"/>
</dbReference>
<evidence type="ECO:0000256" key="1">
    <source>
        <dbReference type="ARBA" id="ARBA00023125"/>
    </source>
</evidence>
<dbReference type="GO" id="GO:0003677">
    <property type="term" value="F:DNA binding"/>
    <property type="evidence" value="ECO:0007669"/>
    <property type="project" value="UniProtKB-KW"/>
</dbReference>
<dbReference type="GO" id="GO:0003700">
    <property type="term" value="F:DNA-binding transcription factor activity"/>
    <property type="evidence" value="ECO:0007669"/>
    <property type="project" value="TreeGrafter"/>
</dbReference>
<dbReference type="Gene3D" id="1.10.260.40">
    <property type="entry name" value="lambda repressor-like DNA-binding domains"/>
    <property type="match status" value="1"/>
</dbReference>
<dbReference type="PANTHER" id="PTHR46797:SF1">
    <property type="entry name" value="METHYLPHOSPHONATE SYNTHASE"/>
    <property type="match status" value="1"/>
</dbReference>
<evidence type="ECO:0000313" key="3">
    <source>
        <dbReference type="EMBL" id="QEE49122.1"/>
    </source>
</evidence>
<dbReference type="InterPro" id="IPR010982">
    <property type="entry name" value="Lambda_DNA-bd_dom_sf"/>
</dbReference>
<sequence length="84" mass="9926">MTTFELYRIQQLDKQDFQNRIGNRIRQLREAQKISQVELAHLCNFEKSNMNRIEAGNTSTNTFTLYKICLALGISMKEFFSFEI</sequence>
<dbReference type="Proteomes" id="UP000321222">
    <property type="component" value="Chromosome"/>
</dbReference>
<keyword evidence="4" id="KW-1185">Reference proteome</keyword>
<feature type="domain" description="HTH cro/C1-type" evidence="2">
    <location>
        <begin position="25"/>
        <end position="79"/>
    </location>
</feature>
<name>A0A5B9FWM8_9FLAO</name>
<gene>
    <name evidence="3" type="ORF">FUA48_05860</name>
</gene>
<reference evidence="3 4" key="1">
    <citation type="submission" date="2019-08" db="EMBL/GenBank/DDBJ databases">
        <title>Flavobacterium alkalisoli sp. nov., isolated from rhizosphere soil of Suaeda salsa.</title>
        <authorList>
            <person name="Sun J.-Q."/>
            <person name="Xu L."/>
        </authorList>
    </citation>
    <scope>NUCLEOTIDE SEQUENCE [LARGE SCALE GENOMIC DNA]</scope>
    <source>
        <strain evidence="3 4">XS-5</strain>
    </source>
</reference>
<keyword evidence="1" id="KW-0238">DNA-binding</keyword>
<dbReference type="SUPFAM" id="SSF47413">
    <property type="entry name" value="lambda repressor-like DNA-binding domains"/>
    <property type="match status" value="1"/>
</dbReference>
<dbReference type="InterPro" id="IPR001387">
    <property type="entry name" value="Cro/C1-type_HTH"/>
</dbReference>
<dbReference type="InterPro" id="IPR050807">
    <property type="entry name" value="TransReg_Diox_bact_type"/>
</dbReference>
<organism evidence="3 4">
    <name type="scientific">Flavobacterium alkalisoli</name>
    <dbReference type="NCBI Taxonomy" id="2602769"/>
    <lineage>
        <taxon>Bacteria</taxon>
        <taxon>Pseudomonadati</taxon>
        <taxon>Bacteroidota</taxon>
        <taxon>Flavobacteriia</taxon>
        <taxon>Flavobacteriales</taxon>
        <taxon>Flavobacteriaceae</taxon>
        <taxon>Flavobacterium</taxon>
    </lineage>
</organism>
<evidence type="ECO:0000259" key="2">
    <source>
        <dbReference type="PROSITE" id="PS50943"/>
    </source>
</evidence>
<dbReference type="CDD" id="cd00093">
    <property type="entry name" value="HTH_XRE"/>
    <property type="match status" value="1"/>
</dbReference>
<dbReference type="KEGG" id="fak:FUA48_05860"/>
<dbReference type="Pfam" id="PF01381">
    <property type="entry name" value="HTH_3"/>
    <property type="match status" value="1"/>
</dbReference>
<dbReference type="PANTHER" id="PTHR46797">
    <property type="entry name" value="HTH-TYPE TRANSCRIPTIONAL REGULATOR"/>
    <property type="match status" value="1"/>
</dbReference>
<dbReference type="AlphaFoldDB" id="A0A5B9FWM8"/>
<protein>
    <submittedName>
        <fullName evidence="3">Helix-turn-helix transcriptional regulator</fullName>
    </submittedName>
</protein>
<proteinExistence type="predicted"/>
<evidence type="ECO:0000313" key="4">
    <source>
        <dbReference type="Proteomes" id="UP000321222"/>
    </source>
</evidence>
<accession>A0A5B9FWM8</accession>
<dbReference type="RefSeq" id="WP_147582677.1">
    <property type="nucleotide sequence ID" value="NZ_CP042831.1"/>
</dbReference>
<dbReference type="GO" id="GO:0005829">
    <property type="term" value="C:cytosol"/>
    <property type="evidence" value="ECO:0007669"/>
    <property type="project" value="TreeGrafter"/>
</dbReference>